<keyword evidence="4" id="KW-0862">Zinc</keyword>
<sequence>MKPDVDVNAPMDRDSNPDLTHRSLFAERALLSGGWHDNVLLRWDEAGDLSEIRVDATRSPDMPLASGPVVSGMPNVHSHTFQRAMAGLTETMGDPADSFWSWRTLMYRFAQRLQPEHLHAIGRQLYIEMLKAGYTSVCEFHYVHHGADGQPYANPAELAQRIVSAAQEVGIGMTLLPVLYQYSGFGQTEPLAHQRRFISSPEWILALRQRMKASMPENANLRYGVAPHSLRAVSETSLSTLLEGLDADDDQAPIHVHIAEQTKEVDDCIAALGQRPVAWLLARQPVDSRWCLVHATHMNDSEYADLARSGATAGLCLTTEANLGDGVFDAQRYLAANGRWGIGSDSNITVNPWSELRLLEYGQRLLHRRRNVLADVNAPVIADRLFGQAVIGGAAATGRRVAGLSVGQRADFVVIDRDAPNVDPDNPRQLLSALVFCEHGGNPVRDVFVGGNKVIDNGQHALQVNALHDYRATLAQLLKEAV</sequence>
<evidence type="ECO:0000313" key="8">
    <source>
        <dbReference type="Proteomes" id="UP000381378"/>
    </source>
</evidence>
<dbReference type="AlphaFoldDB" id="A0A5E7VT28"/>
<comment type="cofactor">
    <cofactor evidence="1">
        <name>Zn(2+)</name>
        <dbReference type="ChEBI" id="CHEBI:29105"/>
    </cofactor>
</comment>
<feature type="domain" description="Amidohydrolase-related" evidence="6">
    <location>
        <begin position="71"/>
        <end position="453"/>
    </location>
</feature>
<dbReference type="EC" id="3.5.3.13" evidence="5"/>
<keyword evidence="3 7" id="KW-0378">Hydrolase</keyword>
<accession>A0A5E7VT28</accession>
<dbReference type="InterPro" id="IPR051607">
    <property type="entry name" value="Metallo-dep_hydrolases"/>
</dbReference>
<dbReference type="InterPro" id="IPR011059">
    <property type="entry name" value="Metal-dep_hydrolase_composite"/>
</dbReference>
<dbReference type="InterPro" id="IPR032466">
    <property type="entry name" value="Metal_Hydrolase"/>
</dbReference>
<evidence type="ECO:0000256" key="2">
    <source>
        <dbReference type="ARBA" id="ARBA00022723"/>
    </source>
</evidence>
<dbReference type="GO" id="GO:0046872">
    <property type="term" value="F:metal ion binding"/>
    <property type="evidence" value="ECO:0007669"/>
    <property type="project" value="UniProtKB-KW"/>
</dbReference>
<dbReference type="Pfam" id="PF01979">
    <property type="entry name" value="Amidohydro_1"/>
    <property type="match status" value="1"/>
</dbReference>
<gene>
    <name evidence="7" type="ORF">PS928_06048</name>
</gene>
<dbReference type="NCBIfam" id="NF006684">
    <property type="entry name" value="PRK09229.1-5"/>
    <property type="match status" value="1"/>
</dbReference>
<evidence type="ECO:0000256" key="1">
    <source>
        <dbReference type="ARBA" id="ARBA00001947"/>
    </source>
</evidence>
<dbReference type="InterPro" id="IPR006680">
    <property type="entry name" value="Amidohydro-rel"/>
</dbReference>
<evidence type="ECO:0000256" key="4">
    <source>
        <dbReference type="ARBA" id="ARBA00022833"/>
    </source>
</evidence>
<organism evidence="7 8">
    <name type="scientific">Pseudomonas fluorescens</name>
    <dbReference type="NCBI Taxonomy" id="294"/>
    <lineage>
        <taxon>Bacteria</taxon>
        <taxon>Pseudomonadati</taxon>
        <taxon>Pseudomonadota</taxon>
        <taxon>Gammaproteobacteria</taxon>
        <taxon>Pseudomonadales</taxon>
        <taxon>Pseudomonadaceae</taxon>
        <taxon>Pseudomonas</taxon>
    </lineage>
</organism>
<dbReference type="GO" id="GO:0019557">
    <property type="term" value="P:L-histidine catabolic process to glutamate and formate"/>
    <property type="evidence" value="ECO:0007669"/>
    <property type="project" value="UniProtKB-UniRule"/>
</dbReference>
<dbReference type="CDD" id="cd01313">
    <property type="entry name" value="Met_dep_hydrolase_E"/>
    <property type="match status" value="1"/>
</dbReference>
<dbReference type="InterPro" id="IPR010252">
    <property type="entry name" value="HutF"/>
</dbReference>
<reference evidence="7 8" key="1">
    <citation type="submission" date="2019-09" db="EMBL/GenBank/DDBJ databases">
        <authorList>
            <person name="Chandra G."/>
            <person name="Truman W A."/>
        </authorList>
    </citation>
    <scope>NUCLEOTIDE SEQUENCE [LARGE SCALE GENOMIC DNA]</scope>
    <source>
        <strain evidence="7">PS928</strain>
    </source>
</reference>
<name>A0A5E7VT28_PSEFL</name>
<dbReference type="EMBL" id="CABVJF010000035">
    <property type="protein sequence ID" value="VVQ25505.1"/>
    <property type="molecule type" value="Genomic_DNA"/>
</dbReference>
<keyword evidence="2" id="KW-0479">Metal-binding</keyword>
<evidence type="ECO:0000256" key="3">
    <source>
        <dbReference type="ARBA" id="ARBA00022801"/>
    </source>
</evidence>
<dbReference type="GO" id="GO:0005829">
    <property type="term" value="C:cytosol"/>
    <property type="evidence" value="ECO:0007669"/>
    <property type="project" value="TreeGrafter"/>
</dbReference>
<dbReference type="SUPFAM" id="SSF51338">
    <property type="entry name" value="Composite domain of metallo-dependent hydrolases"/>
    <property type="match status" value="1"/>
</dbReference>
<dbReference type="Gene3D" id="2.30.40.10">
    <property type="entry name" value="Urease, subunit C, domain 1"/>
    <property type="match status" value="1"/>
</dbReference>
<dbReference type="GO" id="GO:0050416">
    <property type="term" value="F:formimidoylglutamate deiminase activity"/>
    <property type="evidence" value="ECO:0007669"/>
    <property type="project" value="UniProtKB-UniRule"/>
</dbReference>
<protein>
    <recommendedName>
        <fullName evidence="5">Formimidoylglutamate deiminase</fullName>
        <ecNumber evidence="5">3.5.3.13</ecNumber>
    </recommendedName>
</protein>
<evidence type="ECO:0000313" key="7">
    <source>
        <dbReference type="EMBL" id="VVQ25505.1"/>
    </source>
</evidence>
<dbReference type="GO" id="GO:0019239">
    <property type="term" value="F:deaminase activity"/>
    <property type="evidence" value="ECO:0007669"/>
    <property type="project" value="TreeGrafter"/>
</dbReference>
<evidence type="ECO:0000259" key="6">
    <source>
        <dbReference type="Pfam" id="PF01979"/>
    </source>
</evidence>
<dbReference type="PANTHER" id="PTHR11271:SF48">
    <property type="entry name" value="AMIDOHYDROLASE-RELATED DOMAIN-CONTAINING PROTEIN"/>
    <property type="match status" value="1"/>
</dbReference>
<dbReference type="SUPFAM" id="SSF51556">
    <property type="entry name" value="Metallo-dependent hydrolases"/>
    <property type="match status" value="1"/>
</dbReference>
<evidence type="ECO:0000256" key="5">
    <source>
        <dbReference type="NCBIfam" id="TIGR02022"/>
    </source>
</evidence>
<dbReference type="Gene3D" id="3.20.20.140">
    <property type="entry name" value="Metal-dependent hydrolases"/>
    <property type="match status" value="1"/>
</dbReference>
<dbReference type="NCBIfam" id="NF006681">
    <property type="entry name" value="PRK09229.1-2"/>
    <property type="match status" value="1"/>
</dbReference>
<dbReference type="NCBIfam" id="TIGR02022">
    <property type="entry name" value="hutF"/>
    <property type="match status" value="1"/>
</dbReference>
<dbReference type="PANTHER" id="PTHR11271">
    <property type="entry name" value="GUANINE DEAMINASE"/>
    <property type="match status" value="1"/>
</dbReference>
<dbReference type="Proteomes" id="UP000381378">
    <property type="component" value="Unassembled WGS sequence"/>
</dbReference>
<proteinExistence type="predicted"/>